<gene>
    <name evidence="1" type="ORF">VUQ08_04860</name>
</gene>
<dbReference type="AlphaFoldDB" id="A0AB74TNK0"/>
<sequence>MAKNIDYLGKEFDETMEGDVLTPICSPLADNYSYIGEFLPERQYIYFEGIDYYYYWMEKERQVYLYEMIVMSTEAVIKEINKIWNE</sequence>
<accession>A0AB74TNK0</accession>
<organism evidence="1">
    <name type="scientific">Dolosigranulum savutiense</name>
    <dbReference type="NCBI Taxonomy" id="3110288"/>
    <lineage>
        <taxon>Bacteria</taxon>
        <taxon>Bacillati</taxon>
        <taxon>Bacillota</taxon>
        <taxon>Bacilli</taxon>
        <taxon>Lactobacillales</taxon>
        <taxon>Carnobacteriaceae</taxon>
        <taxon>Dolosigranulum</taxon>
    </lineage>
</organism>
<name>A0AB74TNK0_9LACT</name>
<dbReference type="EMBL" id="CP142433">
    <property type="protein sequence ID" value="XBC45229.1"/>
    <property type="molecule type" value="Genomic_DNA"/>
</dbReference>
<reference evidence="1" key="1">
    <citation type="submission" date="2023-12" db="EMBL/GenBank/DDBJ databases">
        <title>Dolosigranulum savutii sp. nov. isolated from human upper respiratory samples collected in Botswana.</title>
        <authorList>
            <person name="Kelly M.S."/>
        </authorList>
    </citation>
    <scope>NUCLEOTIDE SEQUENCE</scope>
    <source>
        <strain evidence="1">MSK433</strain>
    </source>
</reference>
<dbReference type="RefSeq" id="WP_347299807.1">
    <property type="nucleotide sequence ID" value="NZ_CP142433.1"/>
</dbReference>
<evidence type="ECO:0000313" key="1">
    <source>
        <dbReference type="EMBL" id="XBC45229.1"/>
    </source>
</evidence>
<protein>
    <submittedName>
        <fullName evidence="1">Uncharacterized protein</fullName>
    </submittedName>
</protein>
<proteinExistence type="predicted"/>